<sequence>MHQPQQVIDAEDGQTDDDRSEIESIATSSTSISSSILDYRIENGRTYHRYKDGKYVLPNDESENMQHEIFLYTIGGRLGQAPSCDKEARVGRVLDVGTGTGIWAIDFGELHPESEVYGVDLSPIQPEFTPPNVRFEIDDVDEDWTYSQPFDYIHSRFMTGAITDWRKFFKSAYDNLNPGGWFEVQDADINPQSDDNTFPKDCALAEYVKLLQEGATKAGCDYVDIPGLSHIMTEVGFTDVSVQMFKWPINPWAKEPRYKKLGLWTQDNFGSALQGLCMALFTRVLEWTREEVEVFLINVRNDVKNTNYHAYFRIYCVVGRKPEKEAEEPIAPPPQVPSPEAVAATSSTSPATPATAGAASPKSAKSPKSPKKTSWRLKGGGGATFPAGRNVFIYVAAAERPLNWERKLAFRTSAHIWYSEPVALVPVQKSVGIRQHRRELAYAEDAPFLVSPHKKTCASYRGLDKPPHPKIASPGPQRNFIIMAEIDREVKIVAEETDNLSNLTSQFESLFLLWCMADVNEKWQNVALSTHSLTASIFQNRVENGRTYHRYKDGKYNMPNDETESERLDFQHDICIYTFDDKLGIAPPCEDDVEVGRVLDVGTGTGSWAMDFGDLHPESDVLGVDLSPVKAELAILTSETFNSSVPTNVRFEVDDVEEDWTYSEPFEYIHSRFLTASIEDWERFIKQCYDNLTPGGWLELQEADSMPKSDDDTLPEDAAIIRYVHMLNEACEKTGRKFIEPSSLKAKMIAAGFVDVELRMYKWPHNEWPKEDRYKRLGYWTQENFGTALEALCMAPFTRVLGWNRNEVNVLLIDVRKDLKNTNYHAYCPVYLLYCWPQAVVAQISLLPEDQNNVYIVDPKVGTLVIRPSSPTTNFCMSLERSVSLISLLSDARGEASIGSSRQDMRNDSIWAQEKCQKSDILSLELMFVDPCHEKAHIVMMLMNRVCGFHQLRVYWI</sequence>
<dbReference type="KEGG" id="clup:CLUP02_05769"/>
<dbReference type="Pfam" id="PF13489">
    <property type="entry name" value="Methyltransf_23"/>
    <property type="match status" value="2"/>
</dbReference>
<keyword evidence="3" id="KW-0489">Methyltransferase</keyword>
<reference evidence="3" key="1">
    <citation type="journal article" date="2021" name="Mol. Plant Microbe Interact.">
        <title>Complete Genome Sequence of the Plant-Pathogenic Fungus Colletotrichum lupini.</title>
        <authorList>
            <person name="Baroncelli R."/>
            <person name="Pensec F."/>
            <person name="Da Lio D."/>
            <person name="Boufleur T."/>
            <person name="Vicente I."/>
            <person name="Sarrocco S."/>
            <person name="Picot A."/>
            <person name="Baraldi E."/>
            <person name="Sukno S."/>
            <person name="Thon M."/>
            <person name="Le Floch G."/>
        </authorList>
    </citation>
    <scope>NUCLEOTIDE SEQUENCE</scope>
    <source>
        <strain evidence="3">IMI 504893</strain>
    </source>
</reference>
<keyword evidence="4" id="KW-1185">Reference proteome</keyword>
<dbReference type="CDD" id="cd02440">
    <property type="entry name" value="AdoMet_MTases"/>
    <property type="match status" value="2"/>
</dbReference>
<dbReference type="Gene3D" id="3.40.50.150">
    <property type="entry name" value="Vaccinia Virus protein VP39"/>
    <property type="match status" value="2"/>
</dbReference>
<protein>
    <submittedName>
        <fullName evidence="3">TAM domain methyltransferase</fullName>
    </submittedName>
</protein>
<dbReference type="GeneID" id="73339784"/>
<evidence type="ECO:0000256" key="1">
    <source>
        <dbReference type="ARBA" id="ARBA00038158"/>
    </source>
</evidence>
<dbReference type="PANTHER" id="PTHR43591:SF31">
    <property type="entry name" value="LAEA-LIKE, PUTATIVE (AFU_ORTHOLOGUE AFUA_8G01930)-RELATED"/>
    <property type="match status" value="1"/>
</dbReference>
<dbReference type="InterPro" id="IPR029063">
    <property type="entry name" value="SAM-dependent_MTases_sf"/>
</dbReference>
<dbReference type="EMBL" id="CP019475">
    <property type="protein sequence ID" value="UQC80286.1"/>
    <property type="molecule type" value="Genomic_DNA"/>
</dbReference>
<evidence type="ECO:0000256" key="2">
    <source>
        <dbReference type="SAM" id="MobiDB-lite"/>
    </source>
</evidence>
<feature type="compositionally biased region" description="Low complexity" evidence="2">
    <location>
        <begin position="338"/>
        <end position="367"/>
    </location>
</feature>
<keyword evidence="3" id="KW-0808">Transferase</keyword>
<feature type="region of interest" description="Disordered" evidence="2">
    <location>
        <begin position="326"/>
        <end position="381"/>
    </location>
</feature>
<dbReference type="PANTHER" id="PTHR43591">
    <property type="entry name" value="METHYLTRANSFERASE"/>
    <property type="match status" value="1"/>
</dbReference>
<dbReference type="GO" id="GO:0032259">
    <property type="term" value="P:methylation"/>
    <property type="evidence" value="ECO:0007669"/>
    <property type="project" value="UniProtKB-KW"/>
</dbReference>
<name>A0A9Q8WEI2_9PEZI</name>
<evidence type="ECO:0000313" key="4">
    <source>
        <dbReference type="Proteomes" id="UP000830671"/>
    </source>
</evidence>
<dbReference type="AlphaFoldDB" id="A0A9Q8WEI2"/>
<dbReference type="Proteomes" id="UP000830671">
    <property type="component" value="Chromosome 3"/>
</dbReference>
<accession>A0A9Q8WEI2</accession>
<proteinExistence type="inferred from homology"/>
<comment type="similarity">
    <text evidence="1">Belongs to the methyltransferase superfamily. LaeA methyltransferase family.</text>
</comment>
<gene>
    <name evidence="3" type="ORF">CLUP02_05769</name>
</gene>
<dbReference type="SUPFAM" id="SSF53335">
    <property type="entry name" value="S-adenosyl-L-methionine-dependent methyltransferases"/>
    <property type="match status" value="2"/>
</dbReference>
<dbReference type="GO" id="GO:0008168">
    <property type="term" value="F:methyltransferase activity"/>
    <property type="evidence" value="ECO:0007669"/>
    <property type="project" value="UniProtKB-KW"/>
</dbReference>
<evidence type="ECO:0000313" key="3">
    <source>
        <dbReference type="EMBL" id="UQC80286.1"/>
    </source>
</evidence>
<dbReference type="RefSeq" id="XP_049141917.1">
    <property type="nucleotide sequence ID" value="XM_049284774.1"/>
</dbReference>
<organism evidence="3 4">
    <name type="scientific">Colletotrichum lupini</name>
    <dbReference type="NCBI Taxonomy" id="145971"/>
    <lineage>
        <taxon>Eukaryota</taxon>
        <taxon>Fungi</taxon>
        <taxon>Dikarya</taxon>
        <taxon>Ascomycota</taxon>
        <taxon>Pezizomycotina</taxon>
        <taxon>Sordariomycetes</taxon>
        <taxon>Hypocreomycetidae</taxon>
        <taxon>Glomerellales</taxon>
        <taxon>Glomerellaceae</taxon>
        <taxon>Colletotrichum</taxon>
        <taxon>Colletotrichum acutatum species complex</taxon>
    </lineage>
</organism>